<evidence type="ECO:0000313" key="4">
    <source>
        <dbReference type="Proteomes" id="UP000593892"/>
    </source>
</evidence>
<dbReference type="Proteomes" id="UP000593892">
    <property type="component" value="Plasmid pPfer1"/>
</dbReference>
<keyword evidence="3" id="KW-0614">Plasmid</keyword>
<dbReference type="AlphaFoldDB" id="A0A7S7NZT5"/>
<feature type="region of interest" description="Disordered" evidence="1">
    <location>
        <begin position="22"/>
        <end position="46"/>
    </location>
</feature>
<gene>
    <name evidence="3" type="ORF">IRI77_37825</name>
</gene>
<reference evidence="3 4" key="1">
    <citation type="submission" date="2020-10" db="EMBL/GenBank/DDBJ databases">
        <title>Complete genome sequence of Paludibaculum fermentans P105T, a facultatively anaerobic acidobacterium capable of dissimilatory Fe(III) reduction.</title>
        <authorList>
            <person name="Dedysh S.N."/>
            <person name="Beletsky A.V."/>
            <person name="Kulichevskaya I.S."/>
            <person name="Mardanov A.V."/>
            <person name="Ravin N.V."/>
        </authorList>
    </citation>
    <scope>NUCLEOTIDE SEQUENCE [LARGE SCALE GENOMIC DNA]</scope>
    <source>
        <strain evidence="3 4">P105</strain>
        <plasmid evidence="3 4">pPfer1</plasmid>
    </source>
</reference>
<accession>A0A7S7NZT5</accession>
<name>A0A7S7NZT5_PALFE</name>
<feature type="compositionally biased region" description="Polar residues" evidence="1">
    <location>
        <begin position="23"/>
        <end position="39"/>
    </location>
</feature>
<feature type="chain" id="PRO_5032493082" description="G8 domain-containing protein" evidence="2">
    <location>
        <begin position="19"/>
        <end position="645"/>
    </location>
</feature>
<sequence>MKHLWLVGLLFTSVTAGAADFTSARSGNWDDPSTWSPSGTPGIGDRVTIEGRHTVTIPDSYTATIGDSPSDDTATPAIQCGSPNGSGTLAIRGTLIFRGPVRQCNSTWTVGPGAVVTHDSSGAAKPADTNYTWKLGMQNGQSGSRLVIEGTRERRAVFNIATDSGNAGGFQGGTLTTQDAGLVQASYANFSHWGTAASYLLRTWPHSKGAAAYFDSCNISNSGPIILHGIRPNVTFRILNTVITAPLIPSTNRYIELGYGAYLTATPSGGDLRIEGSYIEGTVALNVNSNLIGKDAGFTIRNTILAGGAKSGQVPFLQSNSPAFAPGNWDLVFLENRIQSSSDSGSLPSGTLRRTILTRNYRINPHWVYLSPSDTNLDGWIAEAEVDNGTAGDILMIVPGRNPYRVTIRNGITPPTPGGQAPGVTINYNTSINCDGKPWFCPAITAERNTYLGDVQALTAIGGENNAGGAGLFASIQFNIAWRTTPGIGYVTKWHNLQTPVDGTYALADSNNWWNFTNELRYDRLDTNPGVYLTPPGPNDKNAEPQFLEWRNMRQWGSRLKPGIASWDQIMAEFQQLNQPEYDKRFNLLDMYNWIRAGYRPQNAAAALMQDGSGGTIGAIHPLYAFETLDRVYQASPGFLVNNGF</sequence>
<dbReference type="RefSeq" id="WP_194453963.1">
    <property type="nucleotide sequence ID" value="NZ_CP063850.1"/>
</dbReference>
<evidence type="ECO:0000313" key="3">
    <source>
        <dbReference type="EMBL" id="QOY92309.1"/>
    </source>
</evidence>
<dbReference type="EMBL" id="CP063850">
    <property type="protein sequence ID" value="QOY92309.1"/>
    <property type="molecule type" value="Genomic_DNA"/>
</dbReference>
<geneLocation type="plasmid" evidence="3 4">
    <name>pPfer1</name>
</geneLocation>
<evidence type="ECO:0000256" key="2">
    <source>
        <dbReference type="SAM" id="SignalP"/>
    </source>
</evidence>
<feature type="signal peptide" evidence="2">
    <location>
        <begin position="1"/>
        <end position="18"/>
    </location>
</feature>
<dbReference type="KEGG" id="pfer:IRI77_37825"/>
<keyword evidence="4" id="KW-1185">Reference proteome</keyword>
<organism evidence="3 4">
    <name type="scientific">Paludibaculum fermentans</name>
    <dbReference type="NCBI Taxonomy" id="1473598"/>
    <lineage>
        <taxon>Bacteria</taxon>
        <taxon>Pseudomonadati</taxon>
        <taxon>Acidobacteriota</taxon>
        <taxon>Terriglobia</taxon>
        <taxon>Bryobacterales</taxon>
        <taxon>Bryobacteraceae</taxon>
        <taxon>Paludibaculum</taxon>
    </lineage>
</organism>
<evidence type="ECO:0008006" key="5">
    <source>
        <dbReference type="Google" id="ProtNLM"/>
    </source>
</evidence>
<protein>
    <recommendedName>
        <fullName evidence="5">G8 domain-containing protein</fullName>
    </recommendedName>
</protein>
<keyword evidence="2" id="KW-0732">Signal</keyword>
<evidence type="ECO:0000256" key="1">
    <source>
        <dbReference type="SAM" id="MobiDB-lite"/>
    </source>
</evidence>
<proteinExistence type="predicted"/>